<organism evidence="2 3">
    <name type="scientific">Strigops habroptila</name>
    <name type="common">Kakapo</name>
    <dbReference type="NCBI Taxonomy" id="2489341"/>
    <lineage>
        <taxon>Eukaryota</taxon>
        <taxon>Metazoa</taxon>
        <taxon>Chordata</taxon>
        <taxon>Craniata</taxon>
        <taxon>Vertebrata</taxon>
        <taxon>Euteleostomi</taxon>
        <taxon>Archelosauria</taxon>
        <taxon>Archosauria</taxon>
        <taxon>Dinosauria</taxon>
        <taxon>Saurischia</taxon>
        <taxon>Theropoda</taxon>
        <taxon>Coelurosauria</taxon>
        <taxon>Aves</taxon>
        <taxon>Neognathae</taxon>
        <taxon>Neoaves</taxon>
        <taxon>Telluraves</taxon>
        <taxon>Australaves</taxon>
        <taxon>Psittaciformes</taxon>
        <taxon>Psittacidae</taxon>
        <taxon>Strigops</taxon>
    </lineage>
</organism>
<dbReference type="InParanoid" id="A0A672TWE0"/>
<feature type="compositionally biased region" description="Basic residues" evidence="1">
    <location>
        <begin position="131"/>
        <end position="148"/>
    </location>
</feature>
<protein>
    <submittedName>
        <fullName evidence="2">Uncharacterized protein</fullName>
    </submittedName>
</protein>
<name>A0A672TWE0_STRHB</name>
<evidence type="ECO:0000313" key="3">
    <source>
        <dbReference type="Proteomes" id="UP000472266"/>
    </source>
</evidence>
<evidence type="ECO:0000313" key="2">
    <source>
        <dbReference type="Ensembl" id="ENSSHBP00005006501.1"/>
    </source>
</evidence>
<dbReference type="Ensembl" id="ENSSHBT00005007839.1">
    <property type="protein sequence ID" value="ENSSHBP00005006501.1"/>
    <property type="gene ID" value="ENSSHBG00005005676.1"/>
</dbReference>
<accession>A0A672TWE0</accession>
<sequence length="155" mass="17303">SLLPISCEHEKNRRQILHLTMGSQGSCFSERLRTGSGGSPQQDINTKEQFVVWEQERARCPTFPVLPGTLLSLLSSLSTAPGGFLKGRTTCLPLHLFFGVFPCLQSKAALHHMQFPPLNAGAAQERLGLGHGRRQRRAVKKWRHRGRREVRAPDA</sequence>
<keyword evidence="3" id="KW-1185">Reference proteome</keyword>
<reference evidence="2 3" key="1">
    <citation type="submission" date="2019-11" db="EMBL/GenBank/DDBJ databases">
        <title>Strigops habroptila (kakapo) genome, bStrHab1, primary haplotype, v2.</title>
        <authorList>
            <person name="Jarvis E.D."/>
            <person name="Howard J."/>
            <person name="Rhie A."/>
            <person name="Phillippy A."/>
            <person name="Korlach J."/>
            <person name="Digby A."/>
            <person name="Iorns D."/>
            <person name="Eason D."/>
            <person name="Robertson B."/>
            <person name="Raemaekers T."/>
            <person name="Howe K."/>
            <person name="Lewin H."/>
            <person name="Damas J."/>
            <person name="Hastie A."/>
            <person name="Tracey A."/>
            <person name="Chow W."/>
            <person name="Fedrigo O."/>
        </authorList>
    </citation>
    <scope>NUCLEOTIDE SEQUENCE [LARGE SCALE GENOMIC DNA]</scope>
</reference>
<evidence type="ECO:0000256" key="1">
    <source>
        <dbReference type="SAM" id="MobiDB-lite"/>
    </source>
</evidence>
<dbReference type="Proteomes" id="UP000472266">
    <property type="component" value="Chromosome 10"/>
</dbReference>
<proteinExistence type="predicted"/>
<feature type="region of interest" description="Disordered" evidence="1">
    <location>
        <begin position="129"/>
        <end position="155"/>
    </location>
</feature>
<dbReference type="AlphaFoldDB" id="A0A672TWE0"/>
<reference evidence="2" key="2">
    <citation type="submission" date="2025-08" db="UniProtKB">
        <authorList>
            <consortium name="Ensembl"/>
        </authorList>
    </citation>
    <scope>IDENTIFICATION</scope>
</reference>
<reference evidence="2" key="3">
    <citation type="submission" date="2025-09" db="UniProtKB">
        <authorList>
            <consortium name="Ensembl"/>
        </authorList>
    </citation>
    <scope>IDENTIFICATION</scope>
</reference>